<accession>A0AAD9HK58</accession>
<feature type="region of interest" description="Disordered" evidence="2">
    <location>
        <begin position="384"/>
        <end position="427"/>
    </location>
</feature>
<dbReference type="EMBL" id="MU842852">
    <property type="protein sequence ID" value="KAK2030368.1"/>
    <property type="molecule type" value="Genomic_DNA"/>
</dbReference>
<dbReference type="AlphaFoldDB" id="A0AAD9HK58"/>
<feature type="compositionally biased region" description="Basic and acidic residues" evidence="2">
    <location>
        <begin position="488"/>
        <end position="499"/>
    </location>
</feature>
<feature type="coiled-coil region" evidence="1">
    <location>
        <begin position="504"/>
        <end position="545"/>
    </location>
</feature>
<evidence type="ECO:0000256" key="1">
    <source>
        <dbReference type="SAM" id="Coils"/>
    </source>
</evidence>
<proteinExistence type="predicted"/>
<feature type="region of interest" description="Disordered" evidence="2">
    <location>
        <begin position="463"/>
        <end position="499"/>
    </location>
</feature>
<reference evidence="3" key="1">
    <citation type="submission" date="2021-06" db="EMBL/GenBank/DDBJ databases">
        <title>Comparative genomics, transcriptomics and evolutionary studies reveal genomic signatures of adaptation to plant cell wall in hemibiotrophic fungi.</title>
        <authorList>
            <consortium name="DOE Joint Genome Institute"/>
            <person name="Baroncelli R."/>
            <person name="Diaz J.F."/>
            <person name="Benocci T."/>
            <person name="Peng M."/>
            <person name="Battaglia E."/>
            <person name="Haridas S."/>
            <person name="Andreopoulos W."/>
            <person name="Labutti K."/>
            <person name="Pangilinan J."/>
            <person name="Floch G.L."/>
            <person name="Makela M.R."/>
            <person name="Henrissat B."/>
            <person name="Grigoriev I.V."/>
            <person name="Crouch J.A."/>
            <person name="De Vries R.P."/>
            <person name="Sukno S.A."/>
            <person name="Thon M.R."/>
        </authorList>
    </citation>
    <scope>NUCLEOTIDE SEQUENCE</scope>
    <source>
        <strain evidence="3">MAFF235873</strain>
    </source>
</reference>
<keyword evidence="4" id="KW-1185">Reference proteome</keyword>
<keyword evidence="1" id="KW-0175">Coiled coil</keyword>
<organism evidence="3 4">
    <name type="scientific">Colletotrichum zoysiae</name>
    <dbReference type="NCBI Taxonomy" id="1216348"/>
    <lineage>
        <taxon>Eukaryota</taxon>
        <taxon>Fungi</taxon>
        <taxon>Dikarya</taxon>
        <taxon>Ascomycota</taxon>
        <taxon>Pezizomycotina</taxon>
        <taxon>Sordariomycetes</taxon>
        <taxon>Hypocreomycetidae</taxon>
        <taxon>Glomerellales</taxon>
        <taxon>Glomerellaceae</taxon>
        <taxon>Colletotrichum</taxon>
        <taxon>Colletotrichum graminicola species complex</taxon>
    </lineage>
</organism>
<feature type="compositionally biased region" description="Low complexity" evidence="2">
    <location>
        <begin position="473"/>
        <end position="483"/>
    </location>
</feature>
<protein>
    <submittedName>
        <fullName evidence="3">Uncharacterized protein</fullName>
    </submittedName>
</protein>
<evidence type="ECO:0000313" key="3">
    <source>
        <dbReference type="EMBL" id="KAK2030368.1"/>
    </source>
</evidence>
<feature type="compositionally biased region" description="Basic and acidic residues" evidence="2">
    <location>
        <begin position="401"/>
        <end position="426"/>
    </location>
</feature>
<evidence type="ECO:0000256" key="2">
    <source>
        <dbReference type="SAM" id="MobiDB-lite"/>
    </source>
</evidence>
<dbReference type="Proteomes" id="UP001232148">
    <property type="component" value="Unassembled WGS sequence"/>
</dbReference>
<sequence>MDSLCNGLSERVATLHDLVNQRSQLSRQPKLDVDVFSENVLGDMVSRVQRMVVEFHDALDRHQQPLWVLEERYRTLIVCFADAESMGERAPASNDQAKRRLYRTGIPSELIQPRCLHASRLDLSPVALVILLLAQEPPMHLEQKGRDLAVTRSRVRLVATHPLAEPIRGYPSRIDCDEQNGRQPELLDQPFQLYVSCRPSSSVFFRLKLSLTTGASRKITVYLQITPDRISSLRHTTCNSSDMSNPSPPCLERVRQKLGGKRSVTRLQFQLHTAAHAQLVVPIGFTLDEPPSSPARRAFGSANSLAVASLFSLYLPHNVLSMTKFQSFAGALEQFPTLSAVQRQLYARMVDLRGLYNGTGGMEITPEDHNGSPLPDRDQIGCTTPPTNDSCATTVPFDTPSRYRDSPPRYEECPVEERQPEARSDAKAISAECLSGHPAPPEYTDTEQKHHVFNARRSEDVDIRQTGKRRHSFAAASPSMASMGNAQRPEKMQRSRVADSDCSRARLELLLEQQRRQIKQLQKDMEELKRRNTELEGRYSEVEETCCDLESRQAETKDTIESILTHTGELDDECEKLGKQMPDMYEEVQDTVKELVGEWVQENMAEIIKGHIDEQVAAQIALVKTKMSRALQD</sequence>
<feature type="compositionally biased region" description="Polar residues" evidence="2">
    <location>
        <begin position="384"/>
        <end position="393"/>
    </location>
</feature>
<evidence type="ECO:0000313" key="4">
    <source>
        <dbReference type="Proteomes" id="UP001232148"/>
    </source>
</evidence>
<name>A0AAD9HK58_9PEZI</name>
<gene>
    <name evidence="3" type="ORF">LX32DRAFT_651631</name>
</gene>
<comment type="caution">
    <text evidence="3">The sequence shown here is derived from an EMBL/GenBank/DDBJ whole genome shotgun (WGS) entry which is preliminary data.</text>
</comment>